<dbReference type="GeneID" id="87833902"/>
<proteinExistence type="predicted"/>
<reference evidence="2" key="2">
    <citation type="submission" date="2023-05" db="EMBL/GenBank/DDBJ databases">
        <authorList>
            <consortium name="Lawrence Berkeley National Laboratory"/>
            <person name="Steindorff A."/>
            <person name="Hensen N."/>
            <person name="Bonometti L."/>
            <person name="Westerberg I."/>
            <person name="Brannstrom I.O."/>
            <person name="Guillou S."/>
            <person name="Cros-Aarteil S."/>
            <person name="Calhoun S."/>
            <person name="Haridas S."/>
            <person name="Kuo A."/>
            <person name="Mondo S."/>
            <person name="Pangilinan J."/>
            <person name="Riley R."/>
            <person name="Labutti K."/>
            <person name="Andreopoulos B."/>
            <person name="Lipzen A."/>
            <person name="Chen C."/>
            <person name="Yanf M."/>
            <person name="Daum C."/>
            <person name="Ng V."/>
            <person name="Clum A."/>
            <person name="Ohm R."/>
            <person name="Martin F."/>
            <person name="Silar P."/>
            <person name="Natvig D."/>
            <person name="Lalanne C."/>
            <person name="Gautier V."/>
            <person name="Ament-Velasquez S.L."/>
            <person name="Kruys A."/>
            <person name="Hutchinson M.I."/>
            <person name="Powell A.J."/>
            <person name="Barry K."/>
            <person name="Miller A.N."/>
            <person name="Grigoriev I.V."/>
            <person name="Debuchy R."/>
            <person name="Gladieux P."/>
            <person name="Thoren M.H."/>
            <person name="Johannesson H."/>
        </authorList>
    </citation>
    <scope>NUCLEOTIDE SEQUENCE</scope>
    <source>
        <strain evidence="2">CBS 731.68</strain>
    </source>
</reference>
<reference evidence="2" key="1">
    <citation type="journal article" date="2023" name="Mol. Phylogenet. Evol.">
        <title>Genome-scale phylogeny and comparative genomics of the fungal order Sordariales.</title>
        <authorList>
            <person name="Hensen N."/>
            <person name="Bonometti L."/>
            <person name="Westerberg I."/>
            <person name="Brannstrom I.O."/>
            <person name="Guillou S."/>
            <person name="Cros-Aarteil S."/>
            <person name="Calhoun S."/>
            <person name="Haridas S."/>
            <person name="Kuo A."/>
            <person name="Mondo S."/>
            <person name="Pangilinan J."/>
            <person name="Riley R."/>
            <person name="LaButti K."/>
            <person name="Andreopoulos B."/>
            <person name="Lipzen A."/>
            <person name="Chen C."/>
            <person name="Yan M."/>
            <person name="Daum C."/>
            <person name="Ng V."/>
            <person name="Clum A."/>
            <person name="Steindorff A."/>
            <person name="Ohm R.A."/>
            <person name="Martin F."/>
            <person name="Silar P."/>
            <person name="Natvig D.O."/>
            <person name="Lalanne C."/>
            <person name="Gautier V."/>
            <person name="Ament-Velasquez S.L."/>
            <person name="Kruys A."/>
            <person name="Hutchinson M.I."/>
            <person name="Powell A.J."/>
            <person name="Barry K."/>
            <person name="Miller A.N."/>
            <person name="Grigoriev I.V."/>
            <person name="Debuchy R."/>
            <person name="Gladieux P."/>
            <person name="Hiltunen Thoren M."/>
            <person name="Johannesson H."/>
        </authorList>
    </citation>
    <scope>NUCLEOTIDE SEQUENCE</scope>
    <source>
        <strain evidence="2">CBS 731.68</strain>
    </source>
</reference>
<keyword evidence="3" id="KW-1185">Reference proteome</keyword>
<evidence type="ECO:0000313" key="3">
    <source>
        <dbReference type="Proteomes" id="UP001302602"/>
    </source>
</evidence>
<organism evidence="2 3">
    <name type="scientific">Parathielavia appendiculata</name>
    <dbReference type="NCBI Taxonomy" id="2587402"/>
    <lineage>
        <taxon>Eukaryota</taxon>
        <taxon>Fungi</taxon>
        <taxon>Dikarya</taxon>
        <taxon>Ascomycota</taxon>
        <taxon>Pezizomycotina</taxon>
        <taxon>Sordariomycetes</taxon>
        <taxon>Sordariomycetidae</taxon>
        <taxon>Sordariales</taxon>
        <taxon>Chaetomiaceae</taxon>
        <taxon>Parathielavia</taxon>
    </lineage>
</organism>
<name>A0AAN6TVD9_9PEZI</name>
<dbReference type="AlphaFoldDB" id="A0AAN6TVD9"/>
<sequence length="599" mass="67922">MSSSQAQKHSLERKDVMRALIESRRLYGKELVELSLTNTAIYRLVYLEKRLYIIRHVPFHAQRKNPMWCYIERDMPEVLKEALELAEFEDDKRGDVHRPHEQARSPVAVAWLSRRLPKDTDYMSILVEQCSIKYTHPAVVETTMDLIPPEIMRNVSPTPSRPNTLTHAIAAAASVLHIPLTDLLLRRKPTVFFKDGTALCSTTAPNPLHNALSFALPGKPQEKPRRFCLRVYPLHPEDFETPGPPDIAKLKKDWIHEARQTAFLIHAAVLYLLEQAKVELQGAASSSKGNKPKRQQQPPGPNQQLLTDLLDTATLVYLHNLREFLLNNLTWLLSDVDSNNNINKLRDDLLTPASAARKTIWSSTPLFTALNKNHLLRQQQRAQRIRSHPEIKEVPKLEEIDFEKLERSDFEKIDWKNLNPWEWEGEQKQAERELAAGNLGETALDVTWREGLFGAVVRKKLQREGIVLPHKVDEIWGLLVTETQKTREMAGRYLKLVEGKKKTKKTVGEGDKVDLLWELLVAEEKAVVEGEDEVEAGVEGKSNNSRPALDIDTASWTGIGPEEATDSGSETVLTPSSNSDSDNAPCTERRDFTAPAATY</sequence>
<dbReference type="RefSeq" id="XP_062645224.1">
    <property type="nucleotide sequence ID" value="XM_062797135.1"/>
</dbReference>
<evidence type="ECO:0000313" key="2">
    <source>
        <dbReference type="EMBL" id="KAK4121453.1"/>
    </source>
</evidence>
<accession>A0AAN6TVD9</accession>
<evidence type="ECO:0000256" key="1">
    <source>
        <dbReference type="SAM" id="MobiDB-lite"/>
    </source>
</evidence>
<feature type="region of interest" description="Disordered" evidence="1">
    <location>
        <begin position="283"/>
        <end position="305"/>
    </location>
</feature>
<feature type="region of interest" description="Disordered" evidence="1">
    <location>
        <begin position="530"/>
        <end position="599"/>
    </location>
</feature>
<comment type="caution">
    <text evidence="2">The sequence shown here is derived from an EMBL/GenBank/DDBJ whole genome shotgun (WGS) entry which is preliminary data.</text>
</comment>
<gene>
    <name evidence="2" type="ORF">N657DRAFT_692013</name>
</gene>
<dbReference type="Proteomes" id="UP001302602">
    <property type="component" value="Unassembled WGS sequence"/>
</dbReference>
<dbReference type="EMBL" id="MU853233">
    <property type="protein sequence ID" value="KAK4121453.1"/>
    <property type="molecule type" value="Genomic_DNA"/>
</dbReference>
<protein>
    <submittedName>
        <fullName evidence="2">Uncharacterized protein</fullName>
    </submittedName>
</protein>
<feature type="compositionally biased region" description="Polar residues" evidence="1">
    <location>
        <begin position="566"/>
        <end position="584"/>
    </location>
</feature>